<proteinExistence type="predicted"/>
<feature type="region of interest" description="Disordered" evidence="2">
    <location>
        <begin position="125"/>
        <end position="174"/>
    </location>
</feature>
<dbReference type="PANTHER" id="PTHR35185">
    <property type="entry name" value="SERINE/THREONINE-RICH PROTEIN ADG2-RELATED"/>
    <property type="match status" value="1"/>
</dbReference>
<sequence length="196" mass="19678">MFPSLILAAFVASASAISILTPTDGQFWSTDGQNAVTWSSVSSDPSNFTIVLINKDTTIAPVPQELAALVNTADKKTTVNPPSQGWPAAGSNYTIRFVKSSEELNTLLAESGKFTFKAPAVASGSSASAAVQKTTPATNPSTPTTGAPANPSDAAASGSDTGADAAPTDTGAASSMSVHTGLVGALVLLSAMLAQF</sequence>
<evidence type="ECO:0000313" key="5">
    <source>
        <dbReference type="EMBL" id="KAJ7368507.1"/>
    </source>
</evidence>
<dbReference type="EMBL" id="JARIHO010000001">
    <property type="protein sequence ID" value="KAJ7368507.1"/>
    <property type="molecule type" value="Genomic_DNA"/>
</dbReference>
<evidence type="ECO:0000256" key="3">
    <source>
        <dbReference type="SAM" id="SignalP"/>
    </source>
</evidence>
<feature type="chain" id="PRO_5042037795" description="Yeast cell wall synthesis Kre9/Knh1-like N-terminal domain-containing protein" evidence="3">
    <location>
        <begin position="17"/>
        <end position="196"/>
    </location>
</feature>
<protein>
    <recommendedName>
        <fullName evidence="4">Yeast cell wall synthesis Kre9/Knh1-like N-terminal domain-containing protein</fullName>
    </recommendedName>
</protein>
<comment type="caution">
    <text evidence="5">The sequence shown here is derived from an EMBL/GenBank/DDBJ whole genome shotgun (WGS) entry which is preliminary data.</text>
</comment>
<dbReference type="InterPro" id="IPR052479">
    <property type="entry name" value="GPI-anchor_Adhesion_Reg"/>
</dbReference>
<feature type="signal peptide" evidence="3">
    <location>
        <begin position="1"/>
        <end position="16"/>
    </location>
</feature>
<dbReference type="AlphaFoldDB" id="A0AAD7AV72"/>
<evidence type="ECO:0000313" key="6">
    <source>
        <dbReference type="Proteomes" id="UP001218218"/>
    </source>
</evidence>
<name>A0AAD7AV72_9AGAR</name>
<dbReference type="PANTHER" id="PTHR35185:SF1">
    <property type="entry name" value="UPF0619 GPI-ANCHORED MEMBRANE PROTEIN C1322.10"/>
    <property type="match status" value="1"/>
</dbReference>
<keyword evidence="6" id="KW-1185">Reference proteome</keyword>
<keyword evidence="1 3" id="KW-0732">Signal</keyword>
<accession>A0AAD7AV72</accession>
<organism evidence="5 6">
    <name type="scientific">Mycena albidolilacea</name>
    <dbReference type="NCBI Taxonomy" id="1033008"/>
    <lineage>
        <taxon>Eukaryota</taxon>
        <taxon>Fungi</taxon>
        <taxon>Dikarya</taxon>
        <taxon>Basidiomycota</taxon>
        <taxon>Agaricomycotina</taxon>
        <taxon>Agaricomycetes</taxon>
        <taxon>Agaricomycetidae</taxon>
        <taxon>Agaricales</taxon>
        <taxon>Marasmiineae</taxon>
        <taxon>Mycenaceae</taxon>
        <taxon>Mycena</taxon>
    </lineage>
</organism>
<dbReference type="Proteomes" id="UP001218218">
    <property type="component" value="Unassembled WGS sequence"/>
</dbReference>
<dbReference type="InterPro" id="IPR018466">
    <property type="entry name" value="Kre9/Knh1-like_N"/>
</dbReference>
<evidence type="ECO:0000259" key="4">
    <source>
        <dbReference type="Pfam" id="PF10342"/>
    </source>
</evidence>
<gene>
    <name evidence="5" type="ORF">DFH08DRAFT_727194</name>
</gene>
<feature type="domain" description="Yeast cell wall synthesis Kre9/Knh1-like N-terminal" evidence="4">
    <location>
        <begin position="21"/>
        <end position="115"/>
    </location>
</feature>
<evidence type="ECO:0000256" key="1">
    <source>
        <dbReference type="ARBA" id="ARBA00022729"/>
    </source>
</evidence>
<evidence type="ECO:0000256" key="2">
    <source>
        <dbReference type="SAM" id="MobiDB-lite"/>
    </source>
</evidence>
<reference evidence="5" key="1">
    <citation type="submission" date="2023-03" db="EMBL/GenBank/DDBJ databases">
        <title>Massive genome expansion in bonnet fungi (Mycena s.s.) driven by repeated elements and novel gene families across ecological guilds.</title>
        <authorList>
            <consortium name="Lawrence Berkeley National Laboratory"/>
            <person name="Harder C.B."/>
            <person name="Miyauchi S."/>
            <person name="Viragh M."/>
            <person name="Kuo A."/>
            <person name="Thoen E."/>
            <person name="Andreopoulos B."/>
            <person name="Lu D."/>
            <person name="Skrede I."/>
            <person name="Drula E."/>
            <person name="Henrissat B."/>
            <person name="Morin E."/>
            <person name="Kohler A."/>
            <person name="Barry K."/>
            <person name="LaButti K."/>
            <person name="Morin E."/>
            <person name="Salamov A."/>
            <person name="Lipzen A."/>
            <person name="Mereny Z."/>
            <person name="Hegedus B."/>
            <person name="Baldrian P."/>
            <person name="Stursova M."/>
            <person name="Weitz H."/>
            <person name="Taylor A."/>
            <person name="Grigoriev I.V."/>
            <person name="Nagy L.G."/>
            <person name="Martin F."/>
            <person name="Kauserud H."/>
        </authorList>
    </citation>
    <scope>NUCLEOTIDE SEQUENCE</scope>
    <source>
        <strain evidence="5">CBHHK002</strain>
    </source>
</reference>
<dbReference type="Pfam" id="PF10342">
    <property type="entry name" value="Kre9_KNH"/>
    <property type="match status" value="1"/>
</dbReference>